<sequence>MARVKGSSAITTSTPTAATPTAATAATSRPAPQVGHPVRAAPSAAAADTTVTPDEVHAVRFQLVEAIAYHAIREQFLARLNRFLTGLQVFLGTGAIAGMTDLVPFGALGPLVASALAGVLLLVIDPAGGAREHRGLRSRLHNVLADLEEAAATKELLRVGRAKVQRIAADGPPAYRCVQAIAYNTAVNATYDEETGANYRYIVGRWRRLWANWFPMRGFQFKRRSATTK</sequence>
<evidence type="ECO:0000256" key="1">
    <source>
        <dbReference type="SAM" id="MobiDB-lite"/>
    </source>
</evidence>
<feature type="transmembrane region" description="Helical" evidence="2">
    <location>
        <begin position="105"/>
        <end position="124"/>
    </location>
</feature>
<protein>
    <recommendedName>
        <fullName evidence="5">SMODS and SLOG-associating 2TM effector domain-containing protein</fullName>
    </recommendedName>
</protein>
<dbReference type="AlphaFoldDB" id="A0A090GHR1"/>
<feature type="region of interest" description="Disordered" evidence="1">
    <location>
        <begin position="1"/>
        <end position="49"/>
    </location>
</feature>
<accession>A0A090GHR1</accession>
<feature type="transmembrane region" description="Helical" evidence="2">
    <location>
        <begin position="80"/>
        <end position="99"/>
    </location>
</feature>
<evidence type="ECO:0008006" key="5">
    <source>
        <dbReference type="Google" id="ProtNLM"/>
    </source>
</evidence>
<keyword evidence="2" id="KW-0472">Membrane</keyword>
<evidence type="ECO:0000313" key="4">
    <source>
        <dbReference type="Proteomes" id="UP000046122"/>
    </source>
</evidence>
<evidence type="ECO:0000313" key="3">
    <source>
        <dbReference type="EMBL" id="CDX62857.1"/>
    </source>
</evidence>
<evidence type="ECO:0000256" key="2">
    <source>
        <dbReference type="SAM" id="Phobius"/>
    </source>
</evidence>
<gene>
    <name evidence="3" type="ORF">MPL3365_80037</name>
</gene>
<keyword evidence="2" id="KW-0812">Transmembrane</keyword>
<reference evidence="3 4" key="1">
    <citation type="submission" date="2014-08" db="EMBL/GenBank/DDBJ databases">
        <authorList>
            <person name="Moulin Lionel"/>
        </authorList>
    </citation>
    <scope>NUCLEOTIDE SEQUENCE [LARGE SCALE GENOMIC DNA]</scope>
</reference>
<name>A0A090GHR1_MESPL</name>
<dbReference type="Proteomes" id="UP000046122">
    <property type="component" value="Unassembled WGS sequence"/>
</dbReference>
<dbReference type="EMBL" id="CCNE01000066">
    <property type="protein sequence ID" value="CDX62857.1"/>
    <property type="molecule type" value="Genomic_DNA"/>
</dbReference>
<feature type="compositionally biased region" description="Low complexity" evidence="1">
    <location>
        <begin position="7"/>
        <end position="32"/>
    </location>
</feature>
<organism evidence="3 4">
    <name type="scientific">Mesorhizobium plurifarium</name>
    <dbReference type="NCBI Taxonomy" id="69974"/>
    <lineage>
        <taxon>Bacteria</taxon>
        <taxon>Pseudomonadati</taxon>
        <taxon>Pseudomonadota</taxon>
        <taxon>Alphaproteobacteria</taxon>
        <taxon>Hyphomicrobiales</taxon>
        <taxon>Phyllobacteriaceae</taxon>
        <taxon>Mesorhizobium</taxon>
    </lineage>
</organism>
<proteinExistence type="predicted"/>
<keyword evidence="2" id="KW-1133">Transmembrane helix</keyword>